<keyword evidence="1 2" id="KW-0808">Transferase</keyword>
<evidence type="ECO:0000313" key="3">
    <source>
        <dbReference type="Proteomes" id="UP000295678"/>
    </source>
</evidence>
<dbReference type="SUPFAM" id="SSF89796">
    <property type="entry name" value="CoA-transferase family III (CaiB/BaiF)"/>
    <property type="match status" value="1"/>
</dbReference>
<dbReference type="PANTHER" id="PTHR48207:SF3">
    <property type="entry name" value="SUCCINATE--HYDROXYMETHYLGLUTARATE COA-TRANSFERASE"/>
    <property type="match status" value="1"/>
</dbReference>
<dbReference type="GO" id="GO:0008410">
    <property type="term" value="F:CoA-transferase activity"/>
    <property type="evidence" value="ECO:0007669"/>
    <property type="project" value="TreeGrafter"/>
</dbReference>
<protein>
    <submittedName>
        <fullName evidence="2">Crotonobetainyl-CoA:carnitine CoA-transferase CaiB-like acyl-CoA transferase</fullName>
    </submittedName>
</protein>
<dbReference type="Gene3D" id="3.30.1540.10">
    <property type="entry name" value="formyl-coa transferase, domain 3"/>
    <property type="match status" value="1"/>
</dbReference>
<evidence type="ECO:0000313" key="2">
    <source>
        <dbReference type="EMBL" id="TCT11877.1"/>
    </source>
</evidence>
<dbReference type="Gene3D" id="3.40.50.10540">
    <property type="entry name" value="Crotonobetainyl-coa:carnitine coa-transferase, domain 1"/>
    <property type="match status" value="1"/>
</dbReference>
<dbReference type="InterPro" id="IPR023606">
    <property type="entry name" value="CoA-Trfase_III_dom_1_sf"/>
</dbReference>
<dbReference type="Pfam" id="PF02515">
    <property type="entry name" value="CoA_transf_3"/>
    <property type="match status" value="1"/>
</dbReference>
<dbReference type="Proteomes" id="UP000295678">
    <property type="component" value="Unassembled WGS sequence"/>
</dbReference>
<dbReference type="InterPro" id="IPR050483">
    <property type="entry name" value="CoA-transferase_III_domain"/>
</dbReference>
<dbReference type="EMBL" id="SMAK01000003">
    <property type="protein sequence ID" value="TCT11877.1"/>
    <property type="molecule type" value="Genomic_DNA"/>
</dbReference>
<keyword evidence="3" id="KW-1185">Reference proteome</keyword>
<dbReference type="PANTHER" id="PTHR48207">
    <property type="entry name" value="SUCCINATE--HYDROXYMETHYLGLUTARATE COA-TRANSFERASE"/>
    <property type="match status" value="1"/>
</dbReference>
<name>A0A4R3MHJ3_9HYPH</name>
<comment type="caution">
    <text evidence="2">The sequence shown here is derived from an EMBL/GenBank/DDBJ whole genome shotgun (WGS) entry which is preliminary data.</text>
</comment>
<evidence type="ECO:0000256" key="1">
    <source>
        <dbReference type="ARBA" id="ARBA00022679"/>
    </source>
</evidence>
<dbReference type="AlphaFoldDB" id="A0A4R3MHJ3"/>
<sequence>MAADTSSAAGPLAGIRVLDLTRVLAGPSCTQLLGDLGADVIKVEKPGEGDDTRRWGPPNLKDASGADTAESAYYLSTNRNKRSVAIDVARPQGAALVRRLAAHSDVLVENFKVGGLAKYGLAYPDLRDDLPRLVYCSITGFGQTGPNAHRPGYDFLAQGMGGIMSITGEPDGEPVKVGVAIADIMCGMYATTAILAALRHRDATGMGQHIDIGLADTQVAWLYNEGMNYLLGGKVPTRRGNAHANIVPYQVFETADGHVIVAVGNDSQFRRLCDYLGRPELAADPRFATNPARTANRGELVPLIAAILKTRQRADILAGLESRGVPVGPVNDIAQALAEPQVAARDMLVRMAHPLAASGEVTLIGNPLKFSESPITYRRPPPTLGEHTDEVLAEILGLDEADRRKLRDDGAI</sequence>
<reference evidence="2 3" key="1">
    <citation type="submission" date="2019-03" db="EMBL/GenBank/DDBJ databases">
        <title>Genomic Encyclopedia of Type Strains, Phase IV (KMG-IV): sequencing the most valuable type-strain genomes for metagenomic binning, comparative biology and taxonomic classification.</title>
        <authorList>
            <person name="Goeker M."/>
        </authorList>
    </citation>
    <scope>NUCLEOTIDE SEQUENCE [LARGE SCALE GENOMIC DNA]</scope>
    <source>
        <strain evidence="2 3">DSM 19345</strain>
    </source>
</reference>
<dbReference type="OrthoDB" id="5720311at2"/>
<proteinExistence type="predicted"/>
<dbReference type="InterPro" id="IPR003673">
    <property type="entry name" value="CoA-Trfase_fam_III"/>
</dbReference>
<dbReference type="RefSeq" id="WP_132805774.1">
    <property type="nucleotide sequence ID" value="NZ_SMAK01000003.1"/>
</dbReference>
<gene>
    <name evidence="2" type="ORF">EDC22_103190</name>
</gene>
<accession>A0A4R3MHJ3</accession>
<organism evidence="2 3">
    <name type="scientific">Tepidamorphus gemmatus</name>
    <dbReference type="NCBI Taxonomy" id="747076"/>
    <lineage>
        <taxon>Bacteria</taxon>
        <taxon>Pseudomonadati</taxon>
        <taxon>Pseudomonadota</taxon>
        <taxon>Alphaproteobacteria</taxon>
        <taxon>Hyphomicrobiales</taxon>
        <taxon>Tepidamorphaceae</taxon>
        <taxon>Tepidamorphus</taxon>
    </lineage>
</organism>
<dbReference type="InterPro" id="IPR044855">
    <property type="entry name" value="CoA-Trfase_III_dom3_sf"/>
</dbReference>